<proteinExistence type="predicted"/>
<dbReference type="OrthoDB" id="1916328at2759"/>
<comment type="caution">
    <text evidence="1">The sequence shown here is derived from an EMBL/GenBank/DDBJ whole genome shotgun (WGS) entry which is preliminary data.</text>
</comment>
<evidence type="ECO:0000313" key="1">
    <source>
        <dbReference type="EMBL" id="KAD7116927.1"/>
    </source>
</evidence>
<dbReference type="EMBL" id="SZYD01000002">
    <property type="protein sequence ID" value="KAD7116927.1"/>
    <property type="molecule type" value="Genomic_DNA"/>
</dbReference>
<dbReference type="Proteomes" id="UP000326396">
    <property type="component" value="Linkage Group LG10"/>
</dbReference>
<reference evidence="1 2" key="1">
    <citation type="submission" date="2019-05" db="EMBL/GenBank/DDBJ databases">
        <title>Mikania micrantha, genome provides insights into the molecular mechanism of rapid growth.</title>
        <authorList>
            <person name="Liu B."/>
        </authorList>
    </citation>
    <scope>NUCLEOTIDE SEQUENCE [LARGE SCALE GENOMIC DNA]</scope>
    <source>
        <strain evidence="1">NLD-2019</strain>
        <tissue evidence="1">Leaf</tissue>
    </source>
</reference>
<protein>
    <submittedName>
        <fullName evidence="1">Uncharacterized protein</fullName>
    </submittedName>
</protein>
<evidence type="ECO:0000313" key="2">
    <source>
        <dbReference type="Proteomes" id="UP000326396"/>
    </source>
</evidence>
<gene>
    <name evidence="1" type="ORF">E3N88_04195</name>
</gene>
<dbReference type="AlphaFoldDB" id="A0A5N6PUZ6"/>
<accession>A0A5N6PUZ6</accession>
<name>A0A5N6PUZ6_9ASTR</name>
<organism evidence="1 2">
    <name type="scientific">Mikania micrantha</name>
    <name type="common">bitter vine</name>
    <dbReference type="NCBI Taxonomy" id="192012"/>
    <lineage>
        <taxon>Eukaryota</taxon>
        <taxon>Viridiplantae</taxon>
        <taxon>Streptophyta</taxon>
        <taxon>Embryophyta</taxon>
        <taxon>Tracheophyta</taxon>
        <taxon>Spermatophyta</taxon>
        <taxon>Magnoliopsida</taxon>
        <taxon>eudicotyledons</taxon>
        <taxon>Gunneridae</taxon>
        <taxon>Pentapetalae</taxon>
        <taxon>asterids</taxon>
        <taxon>campanulids</taxon>
        <taxon>Asterales</taxon>
        <taxon>Asteraceae</taxon>
        <taxon>Asteroideae</taxon>
        <taxon>Heliantheae alliance</taxon>
        <taxon>Eupatorieae</taxon>
        <taxon>Mikania</taxon>
    </lineage>
</organism>
<keyword evidence="2" id="KW-1185">Reference proteome</keyword>
<sequence>MTCPAIFVAATPINPSPSSIKIHVISPFLCACSSDSFFTVRNLINRRSNRLPWIKASASKSTVIADNPTPSSTSEEGKIQAKIGARIEFFEILEGRGDDPVKFFAHLKEDEFDYLD</sequence>